<evidence type="ECO:0000313" key="4">
    <source>
        <dbReference type="EMBL" id="MBK7953561.1"/>
    </source>
</evidence>
<feature type="transmembrane region" description="Helical" evidence="2">
    <location>
        <begin position="191"/>
        <end position="214"/>
    </location>
</feature>
<feature type="region of interest" description="Disordered" evidence="1">
    <location>
        <begin position="1"/>
        <end position="22"/>
    </location>
</feature>
<evidence type="ECO:0000313" key="5">
    <source>
        <dbReference type="Proteomes" id="UP000706151"/>
    </source>
</evidence>
<dbReference type="InterPro" id="IPR000157">
    <property type="entry name" value="TIR_dom"/>
</dbReference>
<keyword evidence="2" id="KW-0812">Transmembrane</keyword>
<dbReference type="Gene3D" id="3.40.50.10140">
    <property type="entry name" value="Toll/interleukin-1 receptor homology (TIR) domain"/>
    <property type="match status" value="1"/>
</dbReference>
<dbReference type="GO" id="GO:0007165">
    <property type="term" value="P:signal transduction"/>
    <property type="evidence" value="ECO:0007669"/>
    <property type="project" value="InterPro"/>
</dbReference>
<feature type="transmembrane region" description="Helical" evidence="2">
    <location>
        <begin position="350"/>
        <end position="377"/>
    </location>
</feature>
<dbReference type="EMBL" id="JADJOT010000006">
    <property type="protein sequence ID" value="MBK7953561.1"/>
    <property type="molecule type" value="Genomic_DNA"/>
</dbReference>
<feature type="transmembrane region" description="Helical" evidence="2">
    <location>
        <begin position="106"/>
        <end position="123"/>
    </location>
</feature>
<feature type="domain" description="TIR" evidence="3">
    <location>
        <begin position="806"/>
        <end position="963"/>
    </location>
</feature>
<sequence length="966" mass="101478">MSAPVEPSREQLSPDAPAAGSGAPTRRLTAVLAGLVLAAPLALVGGWRGMLRWTARMTPGLAAIARRLAHSPLPARMLALAAMLTTLTVALAGFDLAGASIRDARIGLLLGGGAAVMALPRWLGWPDKTLAAVAILALTTGLSSSLLLATTLPAYLAWLLAASEVWLVLLFGSFVLILLPGFLRGRTSLVGTLASALGGLLLVSLGAECVGIGITSWLDLRGQGSGPLAGVLLLATVVWLGAWWMSRIETRSSFRRAGRLLAWRSGLLRLGGVIAGVAAGVATLPAAGDVVWPVVFNTPLEGLTSEIAYLIGALTGLLMAAIFALLPGLLARLQLSGRLAANAAAEAGWFAALALLVATGRFALVEPVAAIAAAWLAGTRWAFAAREVSFPVELLSYVVPVVLATLTHTAIRLLLGRVPKRSAIPLWIFLPENRPPAASLDCALLTARAWSVGPVTLVAPPPVALMVRGKHLRLAQQAGLLPALFVDRLSQAASWRRLRLPAEQAWNGLPFGELYGAGEAWRAAFAELSANARTLVIIGSAQPAWDAAFFKALPAGSELLCQRADAVPATNAGVLRHCVDLSQPSLCADWLAAFAQRNTPAALRQRRILVLYHAADALLGQRLALALDGTIDPAGRQVIASPLDVRPSGSVLLQMDARTLETVIGLAARFAAALGEAPRASLFVRLIGLVASYVASVSALQIDLVVIEASAGPLEGASTARGLESDADSVISLLPANASPDLPRLYAADAYTGMLRLPPASALDERGLGELAQRLVAGDGLAALLPAGPVAAARTVVQEVKDAPTPTSRVFISYRREDAAGWAGRLAADLQREFPDAEVFQDIASTGSGEDFVDALRRVLESCAVAIVLIGPRWLEVRDDQGRRRLDDPDDWVRREIEESLQRPGLRVVPLLVGNATMPRAADLPASLRLLTLRNAHEISDRSWDHDLASLVESLQSAVSGVLKVP</sequence>
<feature type="transmembrane region" description="Helical" evidence="2">
    <location>
        <begin position="28"/>
        <end position="47"/>
    </location>
</feature>
<evidence type="ECO:0000259" key="3">
    <source>
        <dbReference type="PROSITE" id="PS50104"/>
    </source>
</evidence>
<reference evidence="4 5" key="1">
    <citation type="submission" date="2020-10" db="EMBL/GenBank/DDBJ databases">
        <title>Connecting structure to function with the recovery of over 1000 high-quality activated sludge metagenome-assembled genomes encoding full-length rRNA genes using long-read sequencing.</title>
        <authorList>
            <person name="Singleton C.M."/>
            <person name="Petriglieri F."/>
            <person name="Kristensen J.M."/>
            <person name="Kirkegaard R.H."/>
            <person name="Michaelsen T.Y."/>
            <person name="Andersen M.H."/>
            <person name="Karst S.M."/>
            <person name="Dueholm M.S."/>
            <person name="Nielsen P.H."/>
            <person name="Albertsen M."/>
        </authorList>
    </citation>
    <scope>NUCLEOTIDE SEQUENCE [LARGE SCALE GENOMIC DNA]</scope>
    <source>
        <strain evidence="4">Fred_18-Q3-R57-64_BAT3C.720</strain>
    </source>
</reference>
<name>A0A935W2Q6_9PROT</name>
<feature type="transmembrane region" description="Helical" evidence="2">
    <location>
        <begin position="75"/>
        <end position="94"/>
    </location>
</feature>
<dbReference type="SUPFAM" id="SSF52200">
    <property type="entry name" value="Toll/Interleukin receptor TIR domain"/>
    <property type="match status" value="1"/>
</dbReference>
<protein>
    <submittedName>
        <fullName evidence="4">Toll/interleukin-1 receptor domain-containing protein</fullName>
    </submittedName>
</protein>
<feature type="transmembrane region" description="Helical" evidence="2">
    <location>
        <begin position="307"/>
        <end position="330"/>
    </location>
</feature>
<keyword evidence="2" id="KW-0472">Membrane</keyword>
<dbReference type="InterPro" id="IPR035897">
    <property type="entry name" value="Toll_tir_struct_dom_sf"/>
</dbReference>
<dbReference type="AlphaFoldDB" id="A0A935W2Q6"/>
<gene>
    <name evidence="4" type="ORF">IPK02_06100</name>
</gene>
<organism evidence="4 5">
    <name type="scientific">Candidatus Accumulibacter affinis</name>
    <dbReference type="NCBI Taxonomy" id="2954384"/>
    <lineage>
        <taxon>Bacteria</taxon>
        <taxon>Pseudomonadati</taxon>
        <taxon>Pseudomonadota</taxon>
        <taxon>Betaproteobacteria</taxon>
        <taxon>Candidatus Accumulibacter</taxon>
    </lineage>
</organism>
<evidence type="ECO:0000256" key="2">
    <source>
        <dbReference type="SAM" id="Phobius"/>
    </source>
</evidence>
<proteinExistence type="predicted"/>
<feature type="compositionally biased region" description="Low complexity" evidence="1">
    <location>
        <begin position="13"/>
        <end position="22"/>
    </location>
</feature>
<dbReference type="PROSITE" id="PS50104">
    <property type="entry name" value="TIR"/>
    <property type="match status" value="1"/>
</dbReference>
<accession>A0A935W2Q6</accession>
<keyword evidence="2" id="KW-1133">Transmembrane helix</keyword>
<dbReference type="Pfam" id="PF13676">
    <property type="entry name" value="TIR_2"/>
    <property type="match status" value="1"/>
</dbReference>
<keyword evidence="4" id="KW-0675">Receptor</keyword>
<evidence type="ECO:0000256" key="1">
    <source>
        <dbReference type="SAM" id="MobiDB-lite"/>
    </source>
</evidence>
<comment type="caution">
    <text evidence="4">The sequence shown here is derived from an EMBL/GenBank/DDBJ whole genome shotgun (WGS) entry which is preliminary data.</text>
</comment>
<feature type="transmembrane region" description="Helical" evidence="2">
    <location>
        <begin position="226"/>
        <end position="245"/>
    </location>
</feature>
<feature type="transmembrane region" description="Helical" evidence="2">
    <location>
        <begin position="397"/>
        <end position="415"/>
    </location>
</feature>
<feature type="transmembrane region" description="Helical" evidence="2">
    <location>
        <begin position="130"/>
        <end position="149"/>
    </location>
</feature>
<feature type="transmembrane region" description="Helical" evidence="2">
    <location>
        <begin position="155"/>
        <end position="179"/>
    </location>
</feature>
<dbReference type="Proteomes" id="UP000706151">
    <property type="component" value="Unassembled WGS sequence"/>
</dbReference>
<feature type="transmembrane region" description="Helical" evidence="2">
    <location>
        <begin position="266"/>
        <end position="287"/>
    </location>
</feature>